<organism evidence="8 9">
    <name type="scientific">Heterorhabditis bacteriophora</name>
    <name type="common">Entomopathogenic nematode worm</name>
    <dbReference type="NCBI Taxonomy" id="37862"/>
    <lineage>
        <taxon>Eukaryota</taxon>
        <taxon>Metazoa</taxon>
        <taxon>Ecdysozoa</taxon>
        <taxon>Nematoda</taxon>
        <taxon>Chromadorea</taxon>
        <taxon>Rhabditida</taxon>
        <taxon>Rhabditina</taxon>
        <taxon>Rhabditomorpha</taxon>
        <taxon>Strongyloidea</taxon>
        <taxon>Heterorhabditidae</taxon>
        <taxon>Heterorhabditis</taxon>
    </lineage>
</organism>
<dbReference type="PANTHER" id="PTHR13723">
    <property type="entry name" value="ADAMTS A DISINTEGRIN AND METALLOPROTEASE WITH THROMBOSPONDIN MOTIFS PROTEASE"/>
    <property type="match status" value="1"/>
</dbReference>
<feature type="domain" description="GON" evidence="7">
    <location>
        <begin position="949"/>
        <end position="1178"/>
    </location>
</feature>
<comment type="subcellular location">
    <subcellularLocation>
        <location evidence="1">Secreted</location>
    </subcellularLocation>
</comment>
<dbReference type="Gene3D" id="2.60.120.830">
    <property type="match status" value="1"/>
</dbReference>
<evidence type="ECO:0000256" key="4">
    <source>
        <dbReference type="ARBA" id="ARBA00022729"/>
    </source>
</evidence>
<accession>A0A1I7XFA5</accession>
<keyword evidence="3" id="KW-0479">Metal-binding</keyword>
<dbReference type="Pfam" id="PF05986">
    <property type="entry name" value="ADAMTS_spacer1"/>
    <property type="match status" value="1"/>
</dbReference>
<evidence type="ECO:0000259" key="7">
    <source>
        <dbReference type="PROSITE" id="PS51046"/>
    </source>
</evidence>
<dbReference type="PROSITE" id="PS50092">
    <property type="entry name" value="TSP1"/>
    <property type="match status" value="11"/>
</dbReference>
<dbReference type="GO" id="GO:0009653">
    <property type="term" value="P:anatomical structure morphogenesis"/>
    <property type="evidence" value="ECO:0007669"/>
    <property type="project" value="UniProtKB-ARBA"/>
</dbReference>
<name>A0A1I7XFA5_HETBA</name>
<dbReference type="InterPro" id="IPR050439">
    <property type="entry name" value="ADAMTS_ADAMTS-like"/>
</dbReference>
<keyword evidence="6" id="KW-0472">Membrane</keyword>
<keyword evidence="5" id="KW-0677">Repeat</keyword>
<evidence type="ECO:0000256" key="6">
    <source>
        <dbReference type="SAM" id="Phobius"/>
    </source>
</evidence>
<dbReference type="PANTHER" id="PTHR13723:SF278">
    <property type="entry name" value="ADAM METALLOPEPTIDASE WITH THROMBOSPONDIN TYPE 1 MOTIF A, ISOFORM B"/>
    <property type="match status" value="1"/>
</dbReference>
<protein>
    <submittedName>
        <fullName evidence="9">GON domain-containing protein</fullName>
    </submittedName>
</protein>
<proteinExistence type="predicted"/>
<dbReference type="InterPro" id="IPR036383">
    <property type="entry name" value="TSP1_rpt_sf"/>
</dbReference>
<dbReference type="WBParaSite" id="Hba_16411">
    <property type="protein sequence ID" value="Hba_16411"/>
    <property type="gene ID" value="Hba_16411"/>
</dbReference>
<dbReference type="GO" id="GO:0004222">
    <property type="term" value="F:metalloendopeptidase activity"/>
    <property type="evidence" value="ECO:0007669"/>
    <property type="project" value="InterPro"/>
</dbReference>
<evidence type="ECO:0000313" key="9">
    <source>
        <dbReference type="WBParaSite" id="Hba_16411"/>
    </source>
</evidence>
<dbReference type="GO" id="GO:0005576">
    <property type="term" value="C:extracellular region"/>
    <property type="evidence" value="ECO:0007669"/>
    <property type="project" value="UniProtKB-SubCell"/>
</dbReference>
<dbReference type="Proteomes" id="UP000095283">
    <property type="component" value="Unplaced"/>
</dbReference>
<evidence type="ECO:0000256" key="2">
    <source>
        <dbReference type="ARBA" id="ARBA00022525"/>
    </source>
</evidence>
<evidence type="ECO:0000313" key="8">
    <source>
        <dbReference type="Proteomes" id="UP000095283"/>
    </source>
</evidence>
<keyword evidence="6" id="KW-1133">Transmembrane helix</keyword>
<dbReference type="InterPro" id="IPR010294">
    <property type="entry name" value="ADAMTS_spacer1"/>
</dbReference>
<dbReference type="GO" id="GO:0008270">
    <property type="term" value="F:zinc ion binding"/>
    <property type="evidence" value="ECO:0007669"/>
    <property type="project" value="InterPro"/>
</dbReference>
<dbReference type="SUPFAM" id="SSF82895">
    <property type="entry name" value="TSP-1 type 1 repeat"/>
    <property type="match status" value="13"/>
</dbReference>
<keyword evidence="8" id="KW-1185">Reference proteome</keyword>
<keyword evidence="2" id="KW-0964">Secreted</keyword>
<sequence>MSRDKCGICGGDDSTCRTVKGIYNERGSFGYNAVMKIPAGSANIDIRQHGYNNQKDDDNYLSLRAANGDFLLNGHYQVSVFRQQIPIQDVILEYSGSDNIVERINGTGPIRWVTEDITHCSAECGSGEKKQRVYCVKVHNGRQSITRESDCDRNNRPSERIACFVDCSGRRWSYSEWTQCSNTCGSSGVSMRKVVCVDDNNRVVDEKMCQNQAKEATDRECNRFPCPRWVYAHWSECSRSCDGGVRMRHAQCMDAADKEVHYNRCGPKHDRESCNEHMCTSWAFGHWSHCSVTCGDGIQTRDAVCVDRENRQLDSGIVLKICFAPAKCNYRERIVQKPCSRPSCPSWKIGEWTQCSCSVTCGTGMRHRSVECIYRDQIVDQSFCGDAVLPIKQQTCTLIPCTSWSVSQWSSCSTTCGTGEQTRRVFCSSGQNREIVKDYMCDMNSRPREKKVCDRDECEARRVFIDSLPNDVPPIRWATGPWAECSTSCGQGLQRRQLKCRDNIRDLPPEYCAHLEKVEDVRTCMIKPCAYWKTGPWMSCTATCGTHVQQSRSVLCVPRNSTYNVTDTDCDVSQRPPSLKSCKLNACPKGEPPLGKWVSGEWTKCSATCGGGWRRRSISCSLSICDDSNKPKMFDECNLQRCPPKTNNAWQISPWTHCSVTCGGGVQLRRVWCEDSITLRMKEDGECGDVKPLEQRDCELSPCLMNLHEVPVQWKAAAWSPCSVKCGRGVRRRVVACIESVTNATVATTRCDSTKRPIDEHKCRVMHCPRWRGMPWGSCVDSCSRGEQHRRVFCMSNTGKRAAPRMCNTAQVPLTTRLCDISKCPYEWVPGPWNTCSKTCGKGTQLRFVECRVKHGNTTRNNEPAVPKEKCESLPMPVDSQMCDLNVCESEFQWQIGPWGMCSQTCGQGVRRRKVRCYDRTGKVVARTKCEVISPRPRRTQICFQRNCLPSTCQEIRSQKSSTHSIDGNYTVLMDGFPITVYCVRMNETIPSSYLNLDRETNFAEVYGKRLIYPHTCPSNGERNDTCQCSDDGHANAGLTHFRKVRVDLLNRKININDFTFADKLHGSFVPFGTAGDCYSMKDCPQGRFSVDLRGTGLRIVDDLQWEDKGHRTTSRIDRSWVLFPITYFIQLLTITYTLNTFINHRLFQNNARIEGRCGGYCGMCAPDKYKGLVFGIDQKQLGST</sequence>
<dbReference type="Pfam" id="PF19030">
    <property type="entry name" value="TSP1_ADAMTS"/>
    <property type="match status" value="14"/>
</dbReference>
<dbReference type="FunFam" id="2.20.100.10:FF:000005">
    <property type="entry name" value="ADAM metallopeptidase with thrombospondin type 1 motif 9"/>
    <property type="match status" value="6"/>
</dbReference>
<dbReference type="InterPro" id="IPR012314">
    <property type="entry name" value="Pept_M12B_GON-ADAMTSs"/>
</dbReference>
<dbReference type="Pfam" id="PF08685">
    <property type="entry name" value="GON"/>
    <property type="match status" value="2"/>
</dbReference>
<evidence type="ECO:0000256" key="5">
    <source>
        <dbReference type="ARBA" id="ARBA00022737"/>
    </source>
</evidence>
<dbReference type="SMART" id="SM00209">
    <property type="entry name" value="TSP1"/>
    <property type="match status" value="14"/>
</dbReference>
<keyword evidence="6" id="KW-0812">Transmembrane</keyword>
<evidence type="ECO:0000256" key="3">
    <source>
        <dbReference type="ARBA" id="ARBA00022723"/>
    </source>
</evidence>
<feature type="transmembrane region" description="Helical" evidence="6">
    <location>
        <begin position="1121"/>
        <end position="1143"/>
    </location>
</feature>
<dbReference type="Gene3D" id="2.20.100.10">
    <property type="entry name" value="Thrombospondin type-1 (TSP1) repeat"/>
    <property type="match status" value="12"/>
</dbReference>
<reference evidence="9" key="1">
    <citation type="submission" date="2016-11" db="UniProtKB">
        <authorList>
            <consortium name="WormBaseParasite"/>
        </authorList>
    </citation>
    <scope>IDENTIFICATION</scope>
</reference>
<keyword evidence="4" id="KW-0732">Signal</keyword>
<dbReference type="PROSITE" id="PS51046">
    <property type="entry name" value="GON"/>
    <property type="match status" value="1"/>
</dbReference>
<evidence type="ECO:0000256" key="1">
    <source>
        <dbReference type="ARBA" id="ARBA00004613"/>
    </source>
</evidence>
<dbReference type="AlphaFoldDB" id="A0A1I7XFA5"/>
<dbReference type="InterPro" id="IPR000884">
    <property type="entry name" value="TSP1_rpt"/>
</dbReference>